<comment type="caution">
    <text evidence="1">The sequence shown here is derived from an EMBL/GenBank/DDBJ whole genome shotgun (WGS) entry which is preliminary data.</text>
</comment>
<organism evidence="1 2">
    <name type="scientific">Pyropia yezoensis</name>
    <name type="common">Susabi-nori</name>
    <name type="synonym">Porphyra yezoensis</name>
    <dbReference type="NCBI Taxonomy" id="2788"/>
    <lineage>
        <taxon>Eukaryota</taxon>
        <taxon>Rhodophyta</taxon>
        <taxon>Bangiophyceae</taxon>
        <taxon>Bangiales</taxon>
        <taxon>Bangiaceae</taxon>
        <taxon>Pyropia</taxon>
    </lineage>
</organism>
<dbReference type="EMBL" id="CM020618">
    <property type="protein sequence ID" value="KAK1859007.1"/>
    <property type="molecule type" value="Genomic_DNA"/>
</dbReference>
<name>A0ACC3BM60_PYRYE</name>
<accession>A0ACC3BM60</accession>
<sequence length="375" mass="38924">MEAESLRLALRVLGTADPAAASARQSGQVPPSAVAPLISIPTRTYPVCNGPNRAYDAAVVARRDTLLANCATAQPALERQCRLTHFLCCIESVTAAEVVTQMECDLESGLCDVFDLAAGRILIGAWKASDCALEGNQGILKSTCQCLKAPATAADWVFPAPCVLLLPSTGLLDPATNRSTVETATFGPYWVKDLTRNRTRAVNEPGDDPAHCVPVQPTSVRLCDASGWNRAASVIQRCLEALERGDMVDGSPGECCTTFFTGTNSWMTCIVGGDCVRLDPDVLPEGVLLNDGAVVPGCQTSSGTIQPPGLERRSQCTCAPGLAPTTGCAALSDVPTSGGGCVDVDSDAGGVWGGLSPDNEAKVPFVAGLDVCSAP</sequence>
<evidence type="ECO:0000313" key="1">
    <source>
        <dbReference type="EMBL" id="KAK1859007.1"/>
    </source>
</evidence>
<protein>
    <submittedName>
        <fullName evidence="1">Uncharacterized protein</fullName>
    </submittedName>
</protein>
<reference evidence="1" key="1">
    <citation type="submission" date="2019-11" db="EMBL/GenBank/DDBJ databases">
        <title>Nori genome reveals adaptations in red seaweeds to the harsh intertidal environment.</title>
        <authorList>
            <person name="Wang D."/>
            <person name="Mao Y."/>
        </authorList>
    </citation>
    <scope>NUCLEOTIDE SEQUENCE</scope>
    <source>
        <tissue evidence="1">Gametophyte</tissue>
    </source>
</reference>
<dbReference type="Proteomes" id="UP000798662">
    <property type="component" value="Chromosome 1"/>
</dbReference>
<evidence type="ECO:0000313" key="2">
    <source>
        <dbReference type="Proteomes" id="UP000798662"/>
    </source>
</evidence>
<proteinExistence type="predicted"/>
<gene>
    <name evidence="1" type="ORF">I4F81_001606</name>
</gene>
<keyword evidence="2" id="KW-1185">Reference proteome</keyword>